<feature type="transmembrane region" description="Helical" evidence="1">
    <location>
        <begin position="149"/>
        <end position="167"/>
    </location>
</feature>
<feature type="transmembrane region" description="Helical" evidence="1">
    <location>
        <begin position="119"/>
        <end position="137"/>
    </location>
</feature>
<reference evidence="2" key="1">
    <citation type="submission" date="2023-02" db="EMBL/GenBank/DDBJ databases">
        <title>Georgenia sp.10Sc9-8, isolated from a soil sample collected from the Taklamakan desert.</title>
        <authorList>
            <person name="Liu S."/>
        </authorList>
    </citation>
    <scope>NUCLEOTIDE SEQUENCE</scope>
    <source>
        <strain evidence="2">10Sc9-8</strain>
    </source>
</reference>
<evidence type="ECO:0008006" key="4">
    <source>
        <dbReference type="Google" id="ProtNLM"/>
    </source>
</evidence>
<organism evidence="2 3">
    <name type="scientific">Georgenia halotolerans</name>
    <dbReference type="NCBI Taxonomy" id="3028317"/>
    <lineage>
        <taxon>Bacteria</taxon>
        <taxon>Bacillati</taxon>
        <taxon>Actinomycetota</taxon>
        <taxon>Actinomycetes</taxon>
        <taxon>Micrococcales</taxon>
        <taxon>Bogoriellaceae</taxon>
        <taxon>Georgenia</taxon>
    </lineage>
</organism>
<name>A0ABT5TZN9_9MICO</name>
<evidence type="ECO:0000313" key="2">
    <source>
        <dbReference type="EMBL" id="MDD9206590.1"/>
    </source>
</evidence>
<feature type="transmembrane region" description="Helical" evidence="1">
    <location>
        <begin position="39"/>
        <end position="57"/>
    </location>
</feature>
<gene>
    <name evidence="2" type="ORF">PU560_08945</name>
</gene>
<protein>
    <recommendedName>
        <fullName evidence="4">Polysaccharide biosynthesis protein C-terminal domain-containing protein</fullName>
    </recommendedName>
</protein>
<keyword evidence="3" id="KW-1185">Reference proteome</keyword>
<keyword evidence="1" id="KW-0812">Transmembrane</keyword>
<feature type="transmembrane region" description="Helical" evidence="1">
    <location>
        <begin position="63"/>
        <end position="86"/>
    </location>
</feature>
<sequence length="199" mass="21312">MAAATYVSLLSGDPTTLAFQRFPGAATERGAFRFARSRLAWTLLTALITIIVTGFAFDRLSWALGLGGWAAGLASMRFTSTAWLMWHAPWRYAANLATSTLSRTAVLVLGIHLGMEPAIALGASGAISMVIAITFGPRADASVPRHRPWPRRLGLTLMVASLGFTLLQTFDKMLVPMLISTYAAGIYAAMYQTVAVSLG</sequence>
<evidence type="ECO:0000256" key="1">
    <source>
        <dbReference type="SAM" id="Phobius"/>
    </source>
</evidence>
<dbReference type="EMBL" id="JARACI010000927">
    <property type="protein sequence ID" value="MDD9206590.1"/>
    <property type="molecule type" value="Genomic_DNA"/>
</dbReference>
<keyword evidence="1" id="KW-1133">Transmembrane helix</keyword>
<evidence type="ECO:0000313" key="3">
    <source>
        <dbReference type="Proteomes" id="UP001165561"/>
    </source>
</evidence>
<accession>A0ABT5TZN9</accession>
<proteinExistence type="predicted"/>
<comment type="caution">
    <text evidence="2">The sequence shown here is derived from an EMBL/GenBank/DDBJ whole genome shotgun (WGS) entry which is preliminary data.</text>
</comment>
<feature type="transmembrane region" description="Helical" evidence="1">
    <location>
        <begin position="173"/>
        <end position="191"/>
    </location>
</feature>
<dbReference type="Proteomes" id="UP001165561">
    <property type="component" value="Unassembled WGS sequence"/>
</dbReference>
<keyword evidence="1" id="KW-0472">Membrane</keyword>
<feature type="non-terminal residue" evidence="2">
    <location>
        <position position="199"/>
    </location>
</feature>